<dbReference type="AlphaFoldDB" id="A0A8J6P982"/>
<comment type="caution">
    <text evidence="6">The sequence shown here is derived from an EMBL/GenBank/DDBJ whole genome shotgun (WGS) entry which is preliminary data.</text>
</comment>
<keyword evidence="3 4" id="KW-0408">Iron</keyword>
<feature type="domain" description="Cytochrome c" evidence="5">
    <location>
        <begin position="31"/>
        <end position="108"/>
    </location>
</feature>
<keyword evidence="2 4" id="KW-0479">Metal-binding</keyword>
<evidence type="ECO:0000256" key="3">
    <source>
        <dbReference type="ARBA" id="ARBA00023004"/>
    </source>
</evidence>
<dbReference type="SUPFAM" id="SSF46626">
    <property type="entry name" value="Cytochrome c"/>
    <property type="match status" value="1"/>
</dbReference>
<sequence length="112" mass="12085">MVLKNGWFILILFALVSCGSDVQTGKSGERGSLPDGETLYLENCATCHGIDGTLGKAGSKDLTKTTLQVHELKKIVEVGTSNGMPRFKEILGGDAEVEAVVHYIMGFKRINE</sequence>
<dbReference type="RefSeq" id="WP_163492553.1">
    <property type="nucleotide sequence ID" value="NZ_JACVEL010000001.1"/>
</dbReference>
<dbReference type="GO" id="GO:0046872">
    <property type="term" value="F:metal ion binding"/>
    <property type="evidence" value="ECO:0007669"/>
    <property type="project" value="UniProtKB-KW"/>
</dbReference>
<keyword evidence="1 4" id="KW-0349">Heme</keyword>
<dbReference type="Gene3D" id="1.10.760.10">
    <property type="entry name" value="Cytochrome c-like domain"/>
    <property type="match status" value="1"/>
</dbReference>
<dbReference type="InterPro" id="IPR009056">
    <property type="entry name" value="Cyt_c-like_dom"/>
</dbReference>
<dbReference type="GO" id="GO:0020037">
    <property type="term" value="F:heme binding"/>
    <property type="evidence" value="ECO:0007669"/>
    <property type="project" value="InterPro"/>
</dbReference>
<dbReference type="PROSITE" id="PS51257">
    <property type="entry name" value="PROKAR_LIPOPROTEIN"/>
    <property type="match status" value="1"/>
</dbReference>
<evidence type="ECO:0000313" key="7">
    <source>
        <dbReference type="Proteomes" id="UP000652681"/>
    </source>
</evidence>
<dbReference type="GO" id="GO:0009055">
    <property type="term" value="F:electron transfer activity"/>
    <property type="evidence" value="ECO:0007669"/>
    <property type="project" value="InterPro"/>
</dbReference>
<evidence type="ECO:0000313" key="6">
    <source>
        <dbReference type="EMBL" id="MBC9810873.1"/>
    </source>
</evidence>
<proteinExistence type="predicted"/>
<keyword evidence="7" id="KW-1185">Reference proteome</keyword>
<reference evidence="6" key="1">
    <citation type="submission" date="2020-09" db="EMBL/GenBank/DDBJ databases">
        <title>Taishania pollutisoli gen. nov., sp. nov., Isolated from Tetrabromobisphenol A-Contaminated Soil.</title>
        <authorList>
            <person name="Chen Q."/>
        </authorList>
    </citation>
    <scope>NUCLEOTIDE SEQUENCE</scope>
    <source>
        <strain evidence="6">CZZ-1</strain>
    </source>
</reference>
<dbReference type="InterPro" id="IPR036909">
    <property type="entry name" value="Cyt_c-like_dom_sf"/>
</dbReference>
<dbReference type="Pfam" id="PF13442">
    <property type="entry name" value="Cytochrome_CBB3"/>
    <property type="match status" value="1"/>
</dbReference>
<accession>A0A8J6P982</accession>
<evidence type="ECO:0000256" key="1">
    <source>
        <dbReference type="ARBA" id="ARBA00022617"/>
    </source>
</evidence>
<gene>
    <name evidence="6" type="ORF">H9Y05_00145</name>
</gene>
<evidence type="ECO:0000256" key="2">
    <source>
        <dbReference type="ARBA" id="ARBA00022723"/>
    </source>
</evidence>
<evidence type="ECO:0000256" key="4">
    <source>
        <dbReference type="PROSITE-ProRule" id="PRU00433"/>
    </source>
</evidence>
<evidence type="ECO:0000259" key="5">
    <source>
        <dbReference type="PROSITE" id="PS51007"/>
    </source>
</evidence>
<organism evidence="6 7">
    <name type="scientific">Taishania pollutisoli</name>
    <dbReference type="NCBI Taxonomy" id="2766479"/>
    <lineage>
        <taxon>Bacteria</taxon>
        <taxon>Pseudomonadati</taxon>
        <taxon>Bacteroidota</taxon>
        <taxon>Flavobacteriia</taxon>
        <taxon>Flavobacteriales</taxon>
        <taxon>Crocinitomicaceae</taxon>
        <taxon>Taishania</taxon>
    </lineage>
</organism>
<name>A0A8J6P982_9FLAO</name>
<dbReference type="PROSITE" id="PS51007">
    <property type="entry name" value="CYTC"/>
    <property type="match status" value="1"/>
</dbReference>
<protein>
    <submittedName>
        <fullName evidence="6">Cytochrome c</fullName>
    </submittedName>
</protein>
<dbReference type="EMBL" id="JACVEL010000001">
    <property type="protein sequence ID" value="MBC9810873.1"/>
    <property type="molecule type" value="Genomic_DNA"/>
</dbReference>
<dbReference type="Proteomes" id="UP000652681">
    <property type="component" value="Unassembled WGS sequence"/>
</dbReference>